<dbReference type="SUPFAM" id="SSF51905">
    <property type="entry name" value="FAD/NAD(P)-binding domain"/>
    <property type="match status" value="1"/>
</dbReference>
<reference evidence="4 5" key="1">
    <citation type="submission" date="2020-10" db="EMBL/GenBank/DDBJ databases">
        <title>Sequencing the genomes of 1000 actinobacteria strains.</title>
        <authorList>
            <person name="Klenk H.-P."/>
        </authorList>
    </citation>
    <scope>NUCLEOTIDE SEQUENCE [LARGE SCALE GENOMIC DNA]</scope>
    <source>
        <strain evidence="4 5">DSM 7307</strain>
    </source>
</reference>
<dbReference type="Gene3D" id="3.50.50.60">
    <property type="entry name" value="FAD/NAD(P)-binding domain"/>
    <property type="match status" value="1"/>
</dbReference>
<sequence length="367" mass="39550">MKILIVGAGIAGLATARALELKGFEVDIVERRSISPTTGQGIFLLGNASRALAMLGVLGDVFDVAFPIDAQRILTSRGVVINDVATQTVWGDCGPCLALPRHKLIDALQASMTTTKVSYGISVTAVRLRDGIREVHFSDGSVDEYDLVIGADGIRSAVREFGFGGRTPRALNMSCWRLVVENHNQVDAWTAMLGKGHTLLAIPLSRSELYVYADCPVAQFGDGSIGVLQARFADFGDPLGPIIAALDDKVIAHTARLEEIPAGRFIDHGLVLVGDAAHACSPSMAQGAAMALEDAIVLAACLAQNGQIEQALEEFYKRRKGRVEWVQQQCHARDKLRGAADIVRNLVLRNFGDALYARSYRRLAQSL</sequence>
<dbReference type="InterPro" id="IPR036188">
    <property type="entry name" value="FAD/NAD-bd_sf"/>
</dbReference>
<dbReference type="InterPro" id="IPR050493">
    <property type="entry name" value="FAD-dep_Monooxygenase_BioMet"/>
</dbReference>
<dbReference type="EMBL" id="JADBEC010000002">
    <property type="protein sequence ID" value="MBE1507962.1"/>
    <property type="molecule type" value="Genomic_DNA"/>
</dbReference>
<dbReference type="Gene3D" id="3.30.9.10">
    <property type="entry name" value="D-Amino Acid Oxidase, subunit A, domain 2"/>
    <property type="match status" value="1"/>
</dbReference>
<dbReference type="Pfam" id="PF01494">
    <property type="entry name" value="FAD_binding_3"/>
    <property type="match status" value="2"/>
</dbReference>
<evidence type="ECO:0000313" key="4">
    <source>
        <dbReference type="EMBL" id="MBE1507962.1"/>
    </source>
</evidence>
<gene>
    <name evidence="4" type="ORF">H4W29_005207</name>
</gene>
<dbReference type="RefSeq" id="WP_192731644.1">
    <property type="nucleotide sequence ID" value="NZ_BAAAVL010000002.1"/>
</dbReference>
<comment type="caution">
    <text evidence="4">The sequence shown here is derived from an EMBL/GenBank/DDBJ whole genome shotgun (WGS) entry which is preliminary data.</text>
</comment>
<dbReference type="PANTHER" id="PTHR13789:SF309">
    <property type="entry name" value="PUTATIVE (AFU_ORTHOLOGUE AFUA_6G14510)-RELATED"/>
    <property type="match status" value="1"/>
</dbReference>
<proteinExistence type="predicted"/>
<name>A0ABR9IXL1_RHIVS</name>
<protein>
    <submittedName>
        <fullName evidence="4">2-polyprenyl-6-methoxyphenol hydroxylase-like FAD-dependent oxidoreductase</fullName>
    </submittedName>
</protein>
<dbReference type="PANTHER" id="PTHR13789">
    <property type="entry name" value="MONOOXYGENASE"/>
    <property type="match status" value="1"/>
</dbReference>
<feature type="domain" description="FAD-binding" evidence="3">
    <location>
        <begin position="2"/>
        <end position="160"/>
    </location>
</feature>
<keyword evidence="1" id="KW-0560">Oxidoreductase</keyword>
<feature type="domain" description="FAD-binding" evidence="3">
    <location>
        <begin position="262"/>
        <end position="320"/>
    </location>
</feature>
<keyword evidence="5" id="KW-1185">Reference proteome</keyword>
<evidence type="ECO:0000313" key="5">
    <source>
        <dbReference type="Proteomes" id="UP000620262"/>
    </source>
</evidence>
<dbReference type="InterPro" id="IPR002938">
    <property type="entry name" value="FAD-bd"/>
</dbReference>
<keyword evidence="2" id="KW-0503">Monooxygenase</keyword>
<evidence type="ECO:0000259" key="3">
    <source>
        <dbReference type="Pfam" id="PF01494"/>
    </source>
</evidence>
<dbReference type="PRINTS" id="PR00420">
    <property type="entry name" value="RNGMNOXGNASE"/>
</dbReference>
<organism evidence="4 5">
    <name type="scientific">Rhizobium viscosum</name>
    <name type="common">Arthrobacter viscosus</name>
    <dbReference type="NCBI Taxonomy" id="1673"/>
    <lineage>
        <taxon>Bacteria</taxon>
        <taxon>Pseudomonadati</taxon>
        <taxon>Pseudomonadota</taxon>
        <taxon>Alphaproteobacteria</taxon>
        <taxon>Hyphomicrobiales</taxon>
        <taxon>Rhizobiaceae</taxon>
        <taxon>Rhizobium/Agrobacterium group</taxon>
        <taxon>Rhizobium</taxon>
    </lineage>
</organism>
<evidence type="ECO:0000256" key="2">
    <source>
        <dbReference type="ARBA" id="ARBA00023033"/>
    </source>
</evidence>
<dbReference type="Proteomes" id="UP000620262">
    <property type="component" value="Unassembled WGS sequence"/>
</dbReference>
<evidence type="ECO:0000256" key="1">
    <source>
        <dbReference type="ARBA" id="ARBA00023002"/>
    </source>
</evidence>
<accession>A0ABR9IXL1</accession>